<evidence type="ECO:0000313" key="6">
    <source>
        <dbReference type="Proteomes" id="UP000255165"/>
    </source>
</evidence>
<evidence type="ECO:0000256" key="2">
    <source>
        <dbReference type="ARBA" id="ARBA00022857"/>
    </source>
</evidence>
<dbReference type="InterPro" id="IPR047110">
    <property type="entry name" value="GABD/Sad-like"/>
</dbReference>
<comment type="caution">
    <text evidence="5">The sequence shown here is derived from an EMBL/GenBank/DDBJ whole genome shotgun (WGS) entry which is preliminary data.</text>
</comment>
<organism evidence="5 6">
    <name type="scientific">Cupriavidus lacunae</name>
    <dbReference type="NCBI Taxonomy" id="2666307"/>
    <lineage>
        <taxon>Bacteria</taxon>
        <taxon>Pseudomonadati</taxon>
        <taxon>Pseudomonadota</taxon>
        <taxon>Betaproteobacteria</taxon>
        <taxon>Burkholderiales</taxon>
        <taxon>Burkholderiaceae</taxon>
        <taxon>Cupriavidus</taxon>
    </lineage>
</organism>
<dbReference type="Gene3D" id="3.40.605.10">
    <property type="entry name" value="Aldehyde Dehydrogenase, Chain A, domain 1"/>
    <property type="match status" value="1"/>
</dbReference>
<dbReference type="GO" id="GO:0004777">
    <property type="term" value="F:succinate-semialdehyde dehydrogenase (NAD+) activity"/>
    <property type="evidence" value="ECO:0007669"/>
    <property type="project" value="TreeGrafter"/>
</dbReference>
<dbReference type="Gene3D" id="3.40.309.10">
    <property type="entry name" value="Aldehyde Dehydrogenase, Chain A, domain 2"/>
    <property type="match status" value="1"/>
</dbReference>
<dbReference type="Pfam" id="PF00171">
    <property type="entry name" value="Aldedh"/>
    <property type="match status" value="1"/>
</dbReference>
<dbReference type="GO" id="GO:0004030">
    <property type="term" value="F:aldehyde dehydrogenase [NAD(P)+] activity"/>
    <property type="evidence" value="ECO:0007669"/>
    <property type="project" value="InterPro"/>
</dbReference>
<accession>A0A370NP25</accession>
<dbReference type="PANTHER" id="PTHR43217">
    <property type="entry name" value="SUCCINATE SEMIALDEHYDE DEHYDROGENASE [NAD(P)+] SAD"/>
    <property type="match status" value="1"/>
</dbReference>
<dbReference type="CDD" id="cd07100">
    <property type="entry name" value="ALDH_SSADH1_GabD1"/>
    <property type="match status" value="1"/>
</dbReference>
<keyword evidence="3" id="KW-0560">Oxidoreductase</keyword>
<dbReference type="RefSeq" id="WP_115214303.1">
    <property type="nucleotide sequence ID" value="NZ_QKWJ01000043.1"/>
</dbReference>
<dbReference type="InterPro" id="IPR016161">
    <property type="entry name" value="Ald_DH/histidinol_DH"/>
</dbReference>
<evidence type="ECO:0000313" key="5">
    <source>
        <dbReference type="EMBL" id="RDK07331.1"/>
    </source>
</evidence>
<protein>
    <submittedName>
        <fullName evidence="5">NADP-dependent succinic semialdehyde dehydrogenase</fullName>
    </submittedName>
</protein>
<dbReference type="Proteomes" id="UP000255165">
    <property type="component" value="Unassembled WGS sequence"/>
</dbReference>
<reference evidence="6" key="1">
    <citation type="submission" date="2018-06" db="EMBL/GenBank/DDBJ databases">
        <authorList>
            <person name="Feng T."/>
            <person name="Jeon C.O."/>
        </authorList>
    </citation>
    <scope>NUCLEOTIDE SEQUENCE [LARGE SCALE GENOMIC DNA]</scope>
    <source>
        <strain evidence="6">S23</strain>
    </source>
</reference>
<sequence length="456" mass="48313">MIVSVNPSTGAEIGRYPLDRPDDIEQKLRSATLAQQAWRMQPVHERCALLKAVAAVLRRHQARFAAMITAEMGKPIAEAAAEIEKSAWTCEFYAESAPAFLADLRVPSSAADSRVVFDPLGVVLAVMPWNYPFWQFIRFAAPALAAGNAALLKHANNVPQCALALADVFREAGAPEGLVTTLMIEASDVAGVLDDARVAAVTLTGSTAVGKLIAAQAGSLMKKQVLELGGSDPFIVLADADVEAAARMAVKARFSNTGQSCISAKRFIVEEAVADQFVAAFCAGTRMLKAGDPMDRHTTIGPLARANLRSDLHSQVERSVDAGAVIALGGHPLDGPGFYYAPTILDRVTPRMAAAVEETFGPAAAVIRVSSAEQAIEVANATEFGLGAALWTNDLARAHILSRQIEAGAVFVNGLVASDPRLPFGGVKQSGYGRELGEFGIREFTNIKTVWVGPTH</sequence>
<feature type="domain" description="Aldehyde dehydrogenase" evidence="4">
    <location>
        <begin position="3"/>
        <end position="450"/>
    </location>
</feature>
<gene>
    <name evidence="5" type="ORF">DN412_26465</name>
</gene>
<dbReference type="AlphaFoldDB" id="A0A370NP25"/>
<dbReference type="FunFam" id="3.40.605.10:FF:000012">
    <property type="entry name" value="NAD-dependent succinate-semialdehyde dehydrogenase"/>
    <property type="match status" value="1"/>
</dbReference>
<proteinExistence type="inferred from homology"/>
<dbReference type="EMBL" id="QKWJ01000043">
    <property type="protein sequence ID" value="RDK07331.1"/>
    <property type="molecule type" value="Genomic_DNA"/>
</dbReference>
<evidence type="ECO:0000259" key="4">
    <source>
        <dbReference type="Pfam" id="PF00171"/>
    </source>
</evidence>
<keyword evidence="2" id="KW-0521">NADP</keyword>
<dbReference type="FunFam" id="3.40.309.10:FF:000010">
    <property type="entry name" value="Gamma-aminobutyraldehyde dehydrogenase"/>
    <property type="match status" value="1"/>
</dbReference>
<evidence type="ECO:0000256" key="1">
    <source>
        <dbReference type="ARBA" id="ARBA00009986"/>
    </source>
</evidence>
<dbReference type="SUPFAM" id="SSF53720">
    <property type="entry name" value="ALDH-like"/>
    <property type="match status" value="1"/>
</dbReference>
<name>A0A370NP25_9BURK</name>
<keyword evidence="6" id="KW-1185">Reference proteome</keyword>
<dbReference type="InterPro" id="IPR016163">
    <property type="entry name" value="Ald_DH_C"/>
</dbReference>
<evidence type="ECO:0000256" key="3">
    <source>
        <dbReference type="ARBA" id="ARBA00023002"/>
    </source>
</evidence>
<dbReference type="InterPro" id="IPR015590">
    <property type="entry name" value="Aldehyde_DH_dom"/>
</dbReference>
<dbReference type="PANTHER" id="PTHR43217:SF1">
    <property type="entry name" value="SUCCINATE SEMIALDEHYDE DEHYDROGENASE [NAD(P)+] SAD"/>
    <property type="match status" value="1"/>
</dbReference>
<dbReference type="InterPro" id="IPR044148">
    <property type="entry name" value="ALDH_GabD1-like"/>
</dbReference>
<dbReference type="InterPro" id="IPR016162">
    <property type="entry name" value="Ald_DH_N"/>
</dbReference>
<comment type="similarity">
    <text evidence="1">Belongs to the aldehyde dehydrogenase family.</text>
</comment>